<proteinExistence type="predicted"/>
<keyword evidence="3" id="KW-1185">Reference proteome</keyword>
<evidence type="ECO:0000313" key="3">
    <source>
        <dbReference type="Proteomes" id="UP001497623"/>
    </source>
</evidence>
<dbReference type="SUPFAM" id="SSF56436">
    <property type="entry name" value="C-type lectin-like"/>
    <property type="match status" value="2"/>
</dbReference>
<reference evidence="2 3" key="1">
    <citation type="submission" date="2024-05" db="EMBL/GenBank/DDBJ databases">
        <authorList>
            <person name="Wallberg A."/>
        </authorList>
    </citation>
    <scope>NUCLEOTIDE SEQUENCE [LARGE SCALE GENOMIC DNA]</scope>
</reference>
<comment type="caution">
    <text evidence="2">The sequence shown here is derived from an EMBL/GenBank/DDBJ whole genome shotgun (WGS) entry which is preliminary data.</text>
</comment>
<dbReference type="InterPro" id="IPR016187">
    <property type="entry name" value="CTDL_fold"/>
</dbReference>
<dbReference type="PANTHER" id="PTHR22801:SF63">
    <property type="entry name" value="C-TYPE LECTIN DOMAIN-CONTAINING PROTEIN"/>
    <property type="match status" value="1"/>
</dbReference>
<organism evidence="2 3">
    <name type="scientific">Meganyctiphanes norvegica</name>
    <name type="common">Northern krill</name>
    <name type="synonym">Thysanopoda norvegica</name>
    <dbReference type="NCBI Taxonomy" id="48144"/>
    <lineage>
        <taxon>Eukaryota</taxon>
        <taxon>Metazoa</taxon>
        <taxon>Ecdysozoa</taxon>
        <taxon>Arthropoda</taxon>
        <taxon>Crustacea</taxon>
        <taxon>Multicrustacea</taxon>
        <taxon>Malacostraca</taxon>
        <taxon>Eumalacostraca</taxon>
        <taxon>Eucarida</taxon>
        <taxon>Euphausiacea</taxon>
        <taxon>Euphausiidae</taxon>
        <taxon>Meganyctiphanes</taxon>
    </lineage>
</organism>
<feature type="non-terminal residue" evidence="2">
    <location>
        <position position="1"/>
    </location>
</feature>
<feature type="domain" description="C-type lectin" evidence="1">
    <location>
        <begin position="1"/>
        <end position="68"/>
    </location>
</feature>
<dbReference type="InterPro" id="IPR016186">
    <property type="entry name" value="C-type_lectin-like/link_sf"/>
</dbReference>
<dbReference type="Gene3D" id="3.10.100.10">
    <property type="entry name" value="Mannose-Binding Protein A, subunit A"/>
    <property type="match status" value="2"/>
</dbReference>
<dbReference type="Proteomes" id="UP001497623">
    <property type="component" value="Unassembled WGS sequence"/>
</dbReference>
<dbReference type="PROSITE" id="PS50041">
    <property type="entry name" value="C_TYPE_LECTIN_2"/>
    <property type="match status" value="1"/>
</dbReference>
<dbReference type="CDD" id="cd00037">
    <property type="entry name" value="CLECT"/>
    <property type="match status" value="2"/>
</dbReference>
<accession>A0AAV2QDC1</accession>
<protein>
    <recommendedName>
        <fullName evidence="1">C-type lectin domain-containing protein</fullName>
    </recommendedName>
</protein>
<name>A0AAV2QDC1_MEGNR</name>
<dbReference type="Pfam" id="PF00059">
    <property type="entry name" value="Lectin_C"/>
    <property type="match status" value="1"/>
</dbReference>
<dbReference type="InterPro" id="IPR001304">
    <property type="entry name" value="C-type_lectin-like"/>
</dbReference>
<evidence type="ECO:0000313" key="2">
    <source>
        <dbReference type="EMBL" id="CAL4075724.1"/>
    </source>
</evidence>
<evidence type="ECO:0000259" key="1">
    <source>
        <dbReference type="PROSITE" id="PS50041"/>
    </source>
</evidence>
<gene>
    <name evidence="2" type="ORF">MNOR_LOCUS9889</name>
</gene>
<dbReference type="AlphaFoldDB" id="A0AAV2QDC1"/>
<dbReference type="InterPro" id="IPR050801">
    <property type="entry name" value="Ca-Dep_Lectins_ImmuneDev"/>
</dbReference>
<sequence length="130" mass="14240">FWLGASDTGTETQSEGVWHWSNGELIPADFPWSPGKPNNSTGAEHCLIISSSGYIDEPCSRKHNFVCEPRGSVICSGNYTLIADQCLSFNDISLNQSDAENTCENMGGKLASINIPQALLDYKKQHYSSH</sequence>
<dbReference type="PANTHER" id="PTHR22801">
    <property type="entry name" value="LITHOSTATHINE"/>
    <property type="match status" value="1"/>
</dbReference>
<dbReference type="EMBL" id="CAXKWB010004878">
    <property type="protein sequence ID" value="CAL4075724.1"/>
    <property type="molecule type" value="Genomic_DNA"/>
</dbReference>